<dbReference type="PANTHER" id="PTHR32481:SF0">
    <property type="entry name" value="AMINOPEPTIDASE YPDE-RELATED"/>
    <property type="match status" value="1"/>
</dbReference>
<keyword evidence="3" id="KW-0645">Protease</keyword>
<dbReference type="KEGG" id="phv:HU739_006480"/>
<comment type="cofactor">
    <cofactor evidence="8">
        <name>a divalent metal cation</name>
        <dbReference type="ChEBI" id="CHEBI:60240"/>
    </cofactor>
    <text evidence="8">Binds 2 divalent metal cations per subunit.</text>
</comment>
<dbReference type="PIRSF" id="PIRSF001123">
    <property type="entry name" value="PepA_GA"/>
    <property type="match status" value="1"/>
</dbReference>
<dbReference type="Proteomes" id="UP000631521">
    <property type="component" value="Chromosome"/>
</dbReference>
<reference evidence="10 11" key="2">
    <citation type="journal article" date="2021" name="Microorganisms">
        <title>The Ever-Expanding Pseudomonas Genus: Description of 43 New Species and Partition of the Pseudomonas putida Group.</title>
        <authorList>
            <person name="Girard L."/>
            <person name="Lood C."/>
            <person name="Hofte M."/>
            <person name="Vandamme P."/>
            <person name="Rokni-Zadeh H."/>
            <person name="van Noort V."/>
            <person name="Lavigne R."/>
            <person name="De Mot R."/>
        </authorList>
    </citation>
    <scope>NUCLEOTIDE SEQUENCE [LARGE SCALE GENOMIC DNA]</scope>
    <source>
        <strain evidence="10 11">SWRI65</strain>
    </source>
</reference>
<evidence type="ECO:0000256" key="9">
    <source>
        <dbReference type="SAM" id="MobiDB-lite"/>
    </source>
</evidence>
<evidence type="ECO:0000256" key="4">
    <source>
        <dbReference type="ARBA" id="ARBA00022723"/>
    </source>
</evidence>
<dbReference type="Pfam" id="PF05343">
    <property type="entry name" value="Peptidase_M42"/>
    <property type="match status" value="1"/>
</dbReference>
<reference evidence="10 11" key="1">
    <citation type="journal article" date="2020" name="Microorganisms">
        <title>Reliable Identification of Environmental Pseudomonas Isolates Using the rpoD Gene.</title>
        <authorList>
            <consortium name="The Broad Institute Genome Sequencing Platform"/>
            <person name="Girard L."/>
            <person name="Lood C."/>
            <person name="Rokni-Zadeh H."/>
            <person name="van Noort V."/>
            <person name="Lavigne R."/>
            <person name="De Mot R."/>
        </authorList>
    </citation>
    <scope>NUCLEOTIDE SEQUENCE [LARGE SCALE GENOMIC DNA]</scope>
    <source>
        <strain evidence="10 11">SWRI65</strain>
    </source>
</reference>
<dbReference type="AlphaFoldDB" id="A0A9E6TIE9"/>
<evidence type="ECO:0000256" key="1">
    <source>
        <dbReference type="ARBA" id="ARBA00006272"/>
    </source>
</evidence>
<evidence type="ECO:0000256" key="7">
    <source>
        <dbReference type="PIRSR" id="PIRSR001123-1"/>
    </source>
</evidence>
<feature type="active site" description="Proton acceptor" evidence="7">
    <location>
        <position position="239"/>
    </location>
</feature>
<feature type="region of interest" description="Disordered" evidence="9">
    <location>
        <begin position="1"/>
        <end position="20"/>
    </location>
</feature>
<dbReference type="Gene3D" id="3.40.630.10">
    <property type="entry name" value="Zn peptidases"/>
    <property type="match status" value="1"/>
</dbReference>
<dbReference type="InterPro" id="IPR051464">
    <property type="entry name" value="Peptidase_M42_aminopept"/>
</dbReference>
<name>A0A9E6TIE9_9PSED</name>
<sequence>MSQTPTDPARAAHRAEEHEDTQALLQRLLMARGPGGQEDEVRAICQAHLMRYCDQTWTDPAGNVIGLLKGHQPDPESRQAVRIMGHMDEIAMVVKRVEPDGTLRVVALGGANPVNFGVCPVDILGDNQTLAGVLSFGSMHATTGSPQGQDVMSGAVQWKDVHVITRSDPQALHRMGVRPGTRVVLSQHWRVPFRVGDALAAHFLDDRAPVLAMLQAVAQLSQRREQLPFDAFFVFTTLEEESNAGAMYAAAHLPGDTTIAVEVGPVMSEYGTQLSVDPIIDTGDQKGYYSREVVMALADAARRCGYVPQFALLVDFASDASAVMSAGISAHAGCLAIPTENTHGFELVVDGAIEACAATLVAYLTSVQSDAAG</sequence>
<dbReference type="Gene3D" id="2.40.30.40">
    <property type="entry name" value="Peptidase M42, domain 2"/>
    <property type="match status" value="1"/>
</dbReference>
<dbReference type="GO" id="GO:0006508">
    <property type="term" value="P:proteolysis"/>
    <property type="evidence" value="ECO:0007669"/>
    <property type="project" value="UniProtKB-KW"/>
</dbReference>
<evidence type="ECO:0000256" key="3">
    <source>
        <dbReference type="ARBA" id="ARBA00022670"/>
    </source>
</evidence>
<feature type="binding site" evidence="8">
    <location>
        <position position="86"/>
    </location>
    <ligand>
        <name>Zn(2+)</name>
        <dbReference type="ChEBI" id="CHEBI:29105"/>
        <label>1</label>
    </ligand>
</feature>
<dbReference type="RefSeq" id="WP_186547926.1">
    <property type="nucleotide sequence ID" value="NZ_CP077091.1"/>
</dbReference>
<keyword evidence="11" id="KW-1185">Reference proteome</keyword>
<dbReference type="InterPro" id="IPR023367">
    <property type="entry name" value="Peptidase_M42_dom2"/>
</dbReference>
<comment type="similarity">
    <text evidence="1 6">Belongs to the peptidase M42 family.</text>
</comment>
<evidence type="ECO:0000313" key="10">
    <source>
        <dbReference type="EMBL" id="QXI18638.1"/>
    </source>
</evidence>
<dbReference type="SUPFAM" id="SSF53187">
    <property type="entry name" value="Zn-dependent exopeptidases"/>
    <property type="match status" value="1"/>
</dbReference>
<dbReference type="GO" id="GO:0004177">
    <property type="term" value="F:aminopeptidase activity"/>
    <property type="evidence" value="ECO:0007669"/>
    <property type="project" value="UniProtKB-UniRule"/>
</dbReference>
<evidence type="ECO:0000256" key="6">
    <source>
        <dbReference type="PIRNR" id="PIRNR001123"/>
    </source>
</evidence>
<dbReference type="InterPro" id="IPR008007">
    <property type="entry name" value="Peptidase_M42"/>
</dbReference>
<keyword evidence="4 8" id="KW-0479">Metal-binding</keyword>
<dbReference type="GO" id="GO:0046872">
    <property type="term" value="F:metal ion binding"/>
    <property type="evidence" value="ECO:0007669"/>
    <property type="project" value="UniProtKB-UniRule"/>
</dbReference>
<accession>A0A9E6TIE9</accession>
<keyword evidence="5" id="KW-0378">Hydrolase</keyword>
<evidence type="ECO:0000256" key="5">
    <source>
        <dbReference type="ARBA" id="ARBA00022801"/>
    </source>
</evidence>
<dbReference type="SUPFAM" id="SSF101821">
    <property type="entry name" value="Aminopeptidase/glucanase lid domain"/>
    <property type="match status" value="1"/>
</dbReference>
<organism evidence="10 11">
    <name type="scientific">Pseudomonas hamedanensis</name>
    <dbReference type="NCBI Taxonomy" id="2745504"/>
    <lineage>
        <taxon>Bacteria</taxon>
        <taxon>Pseudomonadati</taxon>
        <taxon>Pseudomonadota</taxon>
        <taxon>Gammaproteobacteria</taxon>
        <taxon>Pseudomonadales</taxon>
        <taxon>Pseudomonadaceae</taxon>
        <taxon>Pseudomonas</taxon>
    </lineage>
</organism>
<feature type="binding site" evidence="8">
    <location>
        <position position="205"/>
    </location>
    <ligand>
        <name>Zn(2+)</name>
        <dbReference type="ChEBI" id="CHEBI:29105"/>
        <label>1</label>
    </ligand>
</feature>
<evidence type="ECO:0000256" key="8">
    <source>
        <dbReference type="PIRSR" id="PIRSR001123-2"/>
    </source>
</evidence>
<gene>
    <name evidence="10" type="ORF">HU739_006480</name>
</gene>
<feature type="binding site" evidence="8">
    <location>
        <position position="205"/>
    </location>
    <ligand>
        <name>Zn(2+)</name>
        <dbReference type="ChEBI" id="CHEBI:29105"/>
        <label>2</label>
    </ligand>
</feature>
<feature type="binding site" evidence="8">
    <location>
        <position position="240"/>
    </location>
    <ligand>
        <name>Zn(2+)</name>
        <dbReference type="ChEBI" id="CHEBI:29105"/>
        <label>2</label>
    </ligand>
</feature>
<dbReference type="PANTHER" id="PTHR32481">
    <property type="entry name" value="AMINOPEPTIDASE"/>
    <property type="match status" value="1"/>
</dbReference>
<proteinExistence type="inferred from homology"/>
<evidence type="ECO:0000313" key="11">
    <source>
        <dbReference type="Proteomes" id="UP000631521"/>
    </source>
</evidence>
<feature type="binding site" evidence="8">
    <location>
        <position position="343"/>
    </location>
    <ligand>
        <name>Zn(2+)</name>
        <dbReference type="ChEBI" id="CHEBI:29105"/>
        <label>2</label>
    </ligand>
</feature>
<protein>
    <submittedName>
        <fullName evidence="10">M20/M25/M40 family metallo-hydrolase</fullName>
    </submittedName>
</protein>
<evidence type="ECO:0000256" key="2">
    <source>
        <dbReference type="ARBA" id="ARBA00022438"/>
    </source>
</evidence>
<feature type="binding site" evidence="8">
    <location>
        <position position="262"/>
    </location>
    <ligand>
        <name>Zn(2+)</name>
        <dbReference type="ChEBI" id="CHEBI:29105"/>
        <label>1</label>
    </ligand>
</feature>
<keyword evidence="2" id="KW-0031">Aminopeptidase</keyword>
<dbReference type="EMBL" id="CP077091">
    <property type="protein sequence ID" value="QXI18638.1"/>
    <property type="molecule type" value="Genomic_DNA"/>
</dbReference>